<accession>A0A1E5Q3D0</accession>
<reference evidence="3" key="1">
    <citation type="submission" date="2016-07" db="EMBL/GenBank/DDBJ databases">
        <authorList>
            <person name="Florea S."/>
            <person name="Webb J.S."/>
            <person name="Jaromczyk J."/>
            <person name="Schardl C.L."/>
        </authorList>
    </citation>
    <scope>NUCLEOTIDE SEQUENCE [LARGE SCALE GENOMIC DNA]</scope>
    <source>
        <strain evidence="3">MV-1</strain>
    </source>
</reference>
<dbReference type="CDD" id="cd02955">
    <property type="entry name" value="SSP411"/>
    <property type="match status" value="1"/>
</dbReference>
<evidence type="ECO:0000313" key="3">
    <source>
        <dbReference type="Proteomes" id="UP000095347"/>
    </source>
</evidence>
<comment type="caution">
    <text evidence="2">The sequence shown here is derived from an EMBL/GenBank/DDBJ whole genome shotgun (WGS) entry which is preliminary data.</text>
</comment>
<dbReference type="InterPro" id="IPR036249">
    <property type="entry name" value="Thioredoxin-like_sf"/>
</dbReference>
<proteinExistence type="predicted"/>
<feature type="domain" description="Spermatogenesis-associated protein 20-like TRX" evidence="1">
    <location>
        <begin position="11"/>
        <end position="172"/>
    </location>
</feature>
<dbReference type="Pfam" id="PF03190">
    <property type="entry name" value="Thioredox_DsbH"/>
    <property type="match status" value="1"/>
</dbReference>
<protein>
    <recommendedName>
        <fullName evidence="1">Spermatogenesis-associated protein 20-like TRX domain-containing protein</fullName>
    </recommendedName>
</protein>
<dbReference type="InterPro" id="IPR004879">
    <property type="entry name" value="Ssp411-like_TRX"/>
</dbReference>
<sequence length="690" mass="75789">MPKKPRPPAGKNRLALETSPYLLQHQDNPVDWYPWGDEALKAAKKSGKPILLSIGYSACHWCHVMAHESFENPEIAALMNALFINVKVDREERPDLDIIYQSALALMRQPGGWPLTMFLTPTAEPFWGGTYFPPEERYGRPGFKQVLNGLAGAWADNSEQVHSNVAVIREALDALSAPRPGDGFDLALVDKVASATLRAIDPVSGGFRGAPKFPQVPILNLLWRAWQRGGLGLYFDAVTNTLDHMCQGGIFDHIGGGFARYSTDDKWLVPHFEKMLSDNAQLISLLCEVYTETKSPLYAARVHETIDWALNEMTVFDDQEGFAFASALDADTQDHEGHGQEGLYYVWSLDEIDTLLTDMAPLFKKTYSITERGNWAEGGAGVNVISRVEFYPQQPAIEEMLLQARQKLKTARDQRATPGRDDKILADLNGMMIQALAKAGVVFDEPAWLEAAITAFTFVSNHMVTNGRLARSWAKGEARHNAVLDDLAQMSRAALFLYEATGDETYLGQCEAWVNQADDLFWCADDGGYCLSARDVTDVITRTRQSADNAAPSGNGTMTDVLARLYLITNDEKFRHRAEDVLKAFPAEDAGAVANMPTLLNAFELLSEGAQVVVAGHNGNCTHLVNAALSAPGALRVLIRTDGQTQQNPNHPAFGKNPVNGKATAYICRAGTCSAPVFDGDTLIERLKGL</sequence>
<dbReference type="Gene3D" id="3.40.30.10">
    <property type="entry name" value="Glutaredoxin"/>
    <property type="match status" value="1"/>
</dbReference>
<gene>
    <name evidence="2" type="ORF">BEN30_01660</name>
</gene>
<dbReference type="PANTHER" id="PTHR42899:SF1">
    <property type="entry name" value="SPERMATOGENESIS-ASSOCIATED PROTEIN 20"/>
    <property type="match status" value="1"/>
</dbReference>
<dbReference type="InterPro" id="IPR012341">
    <property type="entry name" value="6hp_glycosidase-like_sf"/>
</dbReference>
<dbReference type="PIRSF" id="PIRSF006402">
    <property type="entry name" value="UCP006402_thioredoxin"/>
    <property type="match status" value="1"/>
</dbReference>
<organism evidence="2 3">
    <name type="scientific">Magnetovibrio blakemorei</name>
    <dbReference type="NCBI Taxonomy" id="28181"/>
    <lineage>
        <taxon>Bacteria</taxon>
        <taxon>Pseudomonadati</taxon>
        <taxon>Pseudomonadota</taxon>
        <taxon>Alphaproteobacteria</taxon>
        <taxon>Rhodospirillales</taxon>
        <taxon>Magnetovibrionaceae</taxon>
        <taxon>Magnetovibrio</taxon>
    </lineage>
</organism>
<dbReference type="SUPFAM" id="SSF52833">
    <property type="entry name" value="Thioredoxin-like"/>
    <property type="match status" value="1"/>
</dbReference>
<evidence type="ECO:0000313" key="2">
    <source>
        <dbReference type="EMBL" id="OEJ64126.1"/>
    </source>
</evidence>
<dbReference type="SUPFAM" id="SSF48208">
    <property type="entry name" value="Six-hairpin glycosidases"/>
    <property type="match status" value="1"/>
</dbReference>
<dbReference type="STRING" id="28181.BEN30_01660"/>
<dbReference type="Gene3D" id="1.50.10.10">
    <property type="match status" value="1"/>
</dbReference>
<dbReference type="EMBL" id="MCGG01000078">
    <property type="protein sequence ID" value="OEJ64126.1"/>
    <property type="molecule type" value="Genomic_DNA"/>
</dbReference>
<dbReference type="Proteomes" id="UP000095347">
    <property type="component" value="Unassembled WGS sequence"/>
</dbReference>
<dbReference type="OrthoDB" id="9762614at2"/>
<dbReference type="InterPro" id="IPR005198">
    <property type="entry name" value="Glyco_hydro_76"/>
</dbReference>
<evidence type="ECO:0000259" key="1">
    <source>
        <dbReference type="Pfam" id="PF03190"/>
    </source>
</evidence>
<dbReference type="PANTHER" id="PTHR42899">
    <property type="entry name" value="SPERMATOGENESIS-ASSOCIATED PROTEIN 20"/>
    <property type="match status" value="1"/>
</dbReference>
<dbReference type="RefSeq" id="WP_069959473.1">
    <property type="nucleotide sequence ID" value="NZ_MCGG01000078.1"/>
</dbReference>
<keyword evidence="3" id="KW-1185">Reference proteome</keyword>
<dbReference type="GO" id="GO:0005975">
    <property type="term" value="P:carbohydrate metabolic process"/>
    <property type="evidence" value="ECO:0007669"/>
    <property type="project" value="InterPro"/>
</dbReference>
<dbReference type="Pfam" id="PF03663">
    <property type="entry name" value="Glyco_hydro_76"/>
    <property type="match status" value="1"/>
</dbReference>
<name>A0A1E5Q3D0_9PROT</name>
<dbReference type="InterPro" id="IPR008928">
    <property type="entry name" value="6-hairpin_glycosidase_sf"/>
</dbReference>
<dbReference type="InterPro" id="IPR024705">
    <property type="entry name" value="Ssp411"/>
</dbReference>
<dbReference type="AlphaFoldDB" id="A0A1E5Q3D0"/>